<dbReference type="Proteomes" id="UP000076837">
    <property type="component" value="Unassembled WGS sequence"/>
</dbReference>
<reference evidence="1 2" key="1">
    <citation type="journal article" date="2016" name="Sci. Rep.">
        <title>Draft genome sequencing and secretome analysis of fungal phytopathogen Ascochyta rabiei provides insight into the necrotrophic effector repertoire.</title>
        <authorList>
            <person name="Verma S."/>
            <person name="Gazara R.K."/>
            <person name="Nizam S."/>
            <person name="Parween S."/>
            <person name="Chattopadhyay D."/>
            <person name="Verma P.K."/>
        </authorList>
    </citation>
    <scope>NUCLEOTIDE SEQUENCE [LARGE SCALE GENOMIC DNA]</scope>
    <source>
        <strain evidence="1 2">ArDII</strain>
    </source>
</reference>
<protein>
    <submittedName>
        <fullName evidence="1">Metal ion transmembrane transporter</fullName>
    </submittedName>
</protein>
<accession>A0A163I6F9</accession>
<dbReference type="AlphaFoldDB" id="A0A163I6F9"/>
<dbReference type="EMBL" id="JYNV01000124">
    <property type="protein sequence ID" value="KZM25629.1"/>
    <property type="molecule type" value="Genomic_DNA"/>
</dbReference>
<gene>
    <name evidence="1" type="ORF">ST47_g3329</name>
</gene>
<sequence>MEGPRATSSVVKGINFAWQEGYKDVDDSELETLLAVSREFVCSLETELQARRLSTRPEPSKAVSDCINKLQRRIKDWNILQRLNKKETDLVHAASDALTIEQSTRDGALYQAFLRDVHRTGNRTLVLLCAASLGKQRVISLNARERTDLLQILKLTRDALAVPALDSLAQDLLPQDIGTPSVQSCKILLMKLTHKS</sequence>
<evidence type="ECO:0000313" key="1">
    <source>
        <dbReference type="EMBL" id="KZM25629.1"/>
    </source>
</evidence>
<organism evidence="1 2">
    <name type="scientific">Didymella rabiei</name>
    <name type="common">Chickpea ascochyta blight fungus</name>
    <name type="synonym">Mycosphaerella rabiei</name>
    <dbReference type="NCBI Taxonomy" id="5454"/>
    <lineage>
        <taxon>Eukaryota</taxon>
        <taxon>Fungi</taxon>
        <taxon>Dikarya</taxon>
        <taxon>Ascomycota</taxon>
        <taxon>Pezizomycotina</taxon>
        <taxon>Dothideomycetes</taxon>
        <taxon>Pleosporomycetidae</taxon>
        <taxon>Pleosporales</taxon>
        <taxon>Pleosporineae</taxon>
        <taxon>Didymellaceae</taxon>
        <taxon>Ascochyta</taxon>
    </lineage>
</organism>
<keyword evidence="1" id="KW-0472">Membrane</keyword>
<keyword evidence="2" id="KW-1185">Reference proteome</keyword>
<dbReference type="STRING" id="5454.A0A163I6F9"/>
<proteinExistence type="predicted"/>
<name>A0A163I6F9_DIDRA</name>
<keyword evidence="1" id="KW-0812">Transmembrane</keyword>
<comment type="caution">
    <text evidence="1">The sequence shown here is derived from an EMBL/GenBank/DDBJ whole genome shotgun (WGS) entry which is preliminary data.</text>
</comment>
<evidence type="ECO:0000313" key="2">
    <source>
        <dbReference type="Proteomes" id="UP000076837"/>
    </source>
</evidence>